<dbReference type="SUPFAM" id="SSF50249">
    <property type="entry name" value="Nucleic acid-binding proteins"/>
    <property type="match status" value="1"/>
</dbReference>
<evidence type="ECO:0000259" key="4">
    <source>
        <dbReference type="Pfam" id="PF17876"/>
    </source>
</evidence>
<dbReference type="AlphaFoldDB" id="A0A844EHM6"/>
<keyword evidence="1" id="KW-0540">Nuclease</keyword>
<keyword evidence="2" id="KW-0378">Hydrolase</keyword>
<evidence type="ECO:0000313" key="6">
    <source>
        <dbReference type="Proteomes" id="UP000491237"/>
    </source>
</evidence>
<dbReference type="GO" id="GO:0004527">
    <property type="term" value="F:exonuclease activity"/>
    <property type="evidence" value="ECO:0007669"/>
    <property type="project" value="UniProtKB-KW"/>
</dbReference>
<evidence type="ECO:0000256" key="1">
    <source>
        <dbReference type="ARBA" id="ARBA00022722"/>
    </source>
</evidence>
<dbReference type="InterPro" id="IPR040476">
    <property type="entry name" value="CSD2"/>
</dbReference>
<name>A0A844EHM6_9LACO</name>
<feature type="non-terminal residue" evidence="5">
    <location>
        <position position="1"/>
    </location>
</feature>
<proteinExistence type="predicted"/>
<comment type="caution">
    <text evidence="5">The sequence shown here is derived from an EMBL/GenBank/DDBJ whole genome shotgun (WGS) entry which is preliminary data.</text>
</comment>
<keyword evidence="3" id="KW-0269">Exonuclease</keyword>
<evidence type="ECO:0000256" key="2">
    <source>
        <dbReference type="ARBA" id="ARBA00022801"/>
    </source>
</evidence>
<feature type="non-terminal residue" evidence="5">
    <location>
        <position position="114"/>
    </location>
</feature>
<sequence length="114" mass="12639">YIGQLTLNDKKIAKYKFYINDVGLKPTPGEVITAQITEYPDAKHPEYMVGIADEVIGSVDDPGIDILQIVYAHDIPAEFPEDVIQAADAIPDHVTEEEKVGREDITDQDLVTID</sequence>
<evidence type="ECO:0000256" key="3">
    <source>
        <dbReference type="ARBA" id="ARBA00022839"/>
    </source>
</evidence>
<reference evidence="5 6" key="1">
    <citation type="submission" date="2019-11" db="EMBL/GenBank/DDBJ databases">
        <title>Draft Genome Sequence of Plant Growth-Promoting Rhizosphere-Associated Bacteria.</title>
        <authorList>
            <person name="Vasilyev I.Y."/>
            <person name="Radchenko V."/>
            <person name="Ilnitskaya E.V."/>
        </authorList>
    </citation>
    <scope>NUCLEOTIDE SEQUENCE [LARGE SCALE GENOMIC DNA]</scope>
    <source>
        <strain evidence="5 6">VRA_07sq_f</strain>
    </source>
</reference>
<dbReference type="InterPro" id="IPR012340">
    <property type="entry name" value="NA-bd_OB-fold"/>
</dbReference>
<protein>
    <submittedName>
        <fullName evidence="5">Ribonuclease R</fullName>
    </submittedName>
</protein>
<accession>A0A844EHM6</accession>
<dbReference type="Pfam" id="PF17876">
    <property type="entry name" value="CSD2"/>
    <property type="match status" value="1"/>
</dbReference>
<dbReference type="Proteomes" id="UP000491237">
    <property type="component" value="Unassembled WGS sequence"/>
</dbReference>
<evidence type="ECO:0000313" key="5">
    <source>
        <dbReference type="EMBL" id="MSE22555.1"/>
    </source>
</evidence>
<organism evidence="5 6">
    <name type="scientific">Lentilactobacillus parabuchneri</name>
    <dbReference type="NCBI Taxonomy" id="152331"/>
    <lineage>
        <taxon>Bacteria</taxon>
        <taxon>Bacillati</taxon>
        <taxon>Bacillota</taxon>
        <taxon>Bacilli</taxon>
        <taxon>Lactobacillales</taxon>
        <taxon>Lactobacillaceae</taxon>
        <taxon>Lentilactobacillus</taxon>
    </lineage>
</organism>
<feature type="domain" description="RNase II/RNase R cold shock" evidence="4">
    <location>
        <begin position="8"/>
        <end position="80"/>
    </location>
</feature>
<gene>
    <name evidence="5" type="ORF">GKC44_15255</name>
</gene>
<dbReference type="EMBL" id="WKKY01001248">
    <property type="protein sequence ID" value="MSE22555.1"/>
    <property type="molecule type" value="Genomic_DNA"/>
</dbReference>